<dbReference type="Proteomes" id="UP000807025">
    <property type="component" value="Unassembled WGS sequence"/>
</dbReference>
<keyword evidence="3" id="KW-1185">Reference proteome</keyword>
<reference evidence="2" key="1">
    <citation type="submission" date="2020-11" db="EMBL/GenBank/DDBJ databases">
        <authorList>
            <consortium name="DOE Joint Genome Institute"/>
            <person name="Ahrendt S."/>
            <person name="Riley R."/>
            <person name="Andreopoulos W."/>
            <person name="Labutti K."/>
            <person name="Pangilinan J."/>
            <person name="Ruiz-Duenas F.J."/>
            <person name="Barrasa J.M."/>
            <person name="Sanchez-Garcia M."/>
            <person name="Camarero S."/>
            <person name="Miyauchi S."/>
            <person name="Serrano A."/>
            <person name="Linde D."/>
            <person name="Babiker R."/>
            <person name="Drula E."/>
            <person name="Ayuso-Fernandez I."/>
            <person name="Pacheco R."/>
            <person name="Padilla G."/>
            <person name="Ferreira P."/>
            <person name="Barriuso J."/>
            <person name="Kellner H."/>
            <person name="Castanera R."/>
            <person name="Alfaro M."/>
            <person name="Ramirez L."/>
            <person name="Pisabarro A.G."/>
            <person name="Kuo A."/>
            <person name="Tritt A."/>
            <person name="Lipzen A."/>
            <person name="He G."/>
            <person name="Yan M."/>
            <person name="Ng V."/>
            <person name="Cullen D."/>
            <person name="Martin F."/>
            <person name="Rosso M.-N."/>
            <person name="Henrissat B."/>
            <person name="Hibbett D."/>
            <person name="Martinez A.T."/>
            <person name="Grigoriev I.V."/>
        </authorList>
    </citation>
    <scope>NUCLEOTIDE SEQUENCE</scope>
    <source>
        <strain evidence="2">ATCC 90797</strain>
    </source>
</reference>
<dbReference type="EMBL" id="MU154677">
    <property type="protein sequence ID" value="KAF9489270.1"/>
    <property type="molecule type" value="Genomic_DNA"/>
</dbReference>
<gene>
    <name evidence="2" type="ORF">BDN71DRAFT_1456375</name>
</gene>
<evidence type="ECO:0000313" key="3">
    <source>
        <dbReference type="Proteomes" id="UP000807025"/>
    </source>
</evidence>
<feature type="region of interest" description="Disordered" evidence="1">
    <location>
        <begin position="1"/>
        <end position="22"/>
    </location>
</feature>
<comment type="caution">
    <text evidence="2">The sequence shown here is derived from an EMBL/GenBank/DDBJ whole genome shotgun (WGS) entry which is preliminary data.</text>
</comment>
<dbReference type="AlphaFoldDB" id="A0A9P5ZME6"/>
<evidence type="ECO:0000256" key="1">
    <source>
        <dbReference type="SAM" id="MobiDB-lite"/>
    </source>
</evidence>
<organism evidence="2 3">
    <name type="scientific">Pleurotus eryngii</name>
    <name type="common">Boletus of the steppes</name>
    <dbReference type="NCBI Taxonomy" id="5323"/>
    <lineage>
        <taxon>Eukaryota</taxon>
        <taxon>Fungi</taxon>
        <taxon>Dikarya</taxon>
        <taxon>Basidiomycota</taxon>
        <taxon>Agaricomycotina</taxon>
        <taxon>Agaricomycetes</taxon>
        <taxon>Agaricomycetidae</taxon>
        <taxon>Agaricales</taxon>
        <taxon>Pleurotineae</taxon>
        <taxon>Pleurotaceae</taxon>
        <taxon>Pleurotus</taxon>
    </lineage>
</organism>
<proteinExistence type="predicted"/>
<protein>
    <submittedName>
        <fullName evidence="2">Uncharacterized protein</fullName>
    </submittedName>
</protein>
<name>A0A9P5ZME6_PLEER</name>
<evidence type="ECO:0000313" key="2">
    <source>
        <dbReference type="EMBL" id="KAF9489270.1"/>
    </source>
</evidence>
<accession>A0A9P5ZME6</accession>
<sequence length="76" mass="8515">MCFVKRSTERAPTTGQAPPGWWNPRRLSRSLALSDIHIQSRTRYRGSLSPVSGYPTSPDGDQCSDDFETCMGPLRQ</sequence>